<feature type="domain" description="CUB" evidence="4">
    <location>
        <begin position="1"/>
        <end position="99"/>
    </location>
</feature>
<gene>
    <name evidence="5" type="ORF">HOLleu_11690</name>
</gene>
<reference evidence="5" key="1">
    <citation type="submission" date="2021-10" db="EMBL/GenBank/DDBJ databases">
        <title>Tropical sea cucumber genome reveals ecological adaptation and Cuvierian tubules defense mechanism.</title>
        <authorList>
            <person name="Chen T."/>
        </authorList>
    </citation>
    <scope>NUCLEOTIDE SEQUENCE</scope>
    <source>
        <strain evidence="5">Nanhai2018</strain>
        <tissue evidence="5">Muscle</tissue>
    </source>
</reference>
<keyword evidence="6" id="KW-1185">Reference proteome</keyword>
<protein>
    <recommendedName>
        <fullName evidence="4">CUB domain-containing protein</fullName>
    </recommendedName>
</protein>
<name>A0A9Q1CGF6_HOLLE</name>
<dbReference type="CDD" id="cd00041">
    <property type="entry name" value="CUB"/>
    <property type="match status" value="1"/>
</dbReference>
<evidence type="ECO:0000256" key="1">
    <source>
        <dbReference type="ARBA" id="ARBA00022737"/>
    </source>
</evidence>
<dbReference type="OrthoDB" id="5804959at2759"/>
<comment type="caution">
    <text evidence="5">The sequence shown here is derived from an EMBL/GenBank/DDBJ whole genome shotgun (WGS) entry which is preliminary data.</text>
</comment>
<accession>A0A9Q1CGF6</accession>
<dbReference type="InterPro" id="IPR000859">
    <property type="entry name" value="CUB_dom"/>
</dbReference>
<evidence type="ECO:0000313" key="5">
    <source>
        <dbReference type="EMBL" id="KAJ8044273.1"/>
    </source>
</evidence>
<dbReference type="Proteomes" id="UP001152320">
    <property type="component" value="Chromosome 4"/>
</dbReference>
<dbReference type="InterPro" id="IPR035914">
    <property type="entry name" value="Sperma_CUB_dom_sf"/>
</dbReference>
<dbReference type="Pfam" id="PF00431">
    <property type="entry name" value="CUB"/>
    <property type="match status" value="1"/>
</dbReference>
<evidence type="ECO:0000313" key="6">
    <source>
        <dbReference type="Proteomes" id="UP001152320"/>
    </source>
</evidence>
<proteinExistence type="predicted"/>
<dbReference type="AlphaFoldDB" id="A0A9Q1CGF6"/>
<evidence type="ECO:0000259" key="4">
    <source>
        <dbReference type="PROSITE" id="PS01180"/>
    </source>
</evidence>
<keyword evidence="2" id="KW-1015">Disulfide bond</keyword>
<dbReference type="PROSITE" id="PS01180">
    <property type="entry name" value="CUB"/>
    <property type="match status" value="1"/>
</dbReference>
<keyword evidence="1" id="KW-0677">Repeat</keyword>
<dbReference type="PANTHER" id="PTHR24251:SF37">
    <property type="entry name" value="CUB DOMAIN-CONTAINING PROTEIN"/>
    <property type="match status" value="1"/>
</dbReference>
<dbReference type="EMBL" id="JAIZAY010000004">
    <property type="protein sequence ID" value="KAJ8044273.1"/>
    <property type="molecule type" value="Genomic_DNA"/>
</dbReference>
<sequence>MSKNFPSNYPNDHRREIIFWTFDSHRVLLNFDFISTEAGYDFVKVGNGNTTDEQVLLTWSGGPAENKTKVLSSGNTMWFFFETDRDETRIGFSGVVRALPASESNFPGVVPLSHRSTFPGARTKQLLEKRIVLLRLRRRMHLHKNSDNTRVANLPYISL</sequence>
<organism evidence="5 6">
    <name type="scientific">Holothuria leucospilota</name>
    <name type="common">Black long sea cucumber</name>
    <name type="synonym">Mertensiothuria leucospilota</name>
    <dbReference type="NCBI Taxonomy" id="206669"/>
    <lineage>
        <taxon>Eukaryota</taxon>
        <taxon>Metazoa</taxon>
        <taxon>Echinodermata</taxon>
        <taxon>Eleutherozoa</taxon>
        <taxon>Echinozoa</taxon>
        <taxon>Holothuroidea</taxon>
        <taxon>Aspidochirotacea</taxon>
        <taxon>Aspidochirotida</taxon>
        <taxon>Holothuriidae</taxon>
        <taxon>Holothuria</taxon>
    </lineage>
</organism>
<dbReference type="PANTHER" id="PTHR24251">
    <property type="entry name" value="OVOCHYMASE-RELATED"/>
    <property type="match status" value="1"/>
</dbReference>
<evidence type="ECO:0000256" key="3">
    <source>
        <dbReference type="PROSITE-ProRule" id="PRU00059"/>
    </source>
</evidence>
<comment type="caution">
    <text evidence="3">Lacks conserved residue(s) required for the propagation of feature annotation.</text>
</comment>
<evidence type="ECO:0000256" key="2">
    <source>
        <dbReference type="ARBA" id="ARBA00023157"/>
    </source>
</evidence>
<dbReference type="Gene3D" id="2.60.120.290">
    <property type="entry name" value="Spermadhesin, CUB domain"/>
    <property type="match status" value="1"/>
</dbReference>
<dbReference type="SUPFAM" id="SSF49854">
    <property type="entry name" value="Spermadhesin, CUB domain"/>
    <property type="match status" value="1"/>
</dbReference>